<comment type="caution">
    <text evidence="2">The sequence shown here is derived from an EMBL/GenBank/DDBJ whole genome shotgun (WGS) entry which is preliminary data.</text>
</comment>
<feature type="region of interest" description="Disordered" evidence="1">
    <location>
        <begin position="1"/>
        <end position="21"/>
    </location>
</feature>
<dbReference type="InterPro" id="IPR025040">
    <property type="entry name" value="DUF3984"/>
</dbReference>
<dbReference type="Proteomes" id="UP001365542">
    <property type="component" value="Unassembled WGS sequence"/>
</dbReference>
<feature type="compositionally biased region" description="Polar residues" evidence="1">
    <location>
        <begin position="52"/>
        <end position="62"/>
    </location>
</feature>
<evidence type="ECO:0000313" key="3">
    <source>
        <dbReference type="Proteomes" id="UP001365542"/>
    </source>
</evidence>
<feature type="region of interest" description="Disordered" evidence="1">
    <location>
        <begin position="132"/>
        <end position="175"/>
    </location>
</feature>
<feature type="compositionally biased region" description="Basic and acidic residues" evidence="1">
    <location>
        <begin position="132"/>
        <end position="146"/>
    </location>
</feature>
<keyword evidence="3" id="KW-1185">Reference proteome</keyword>
<dbReference type="Pfam" id="PF13136">
    <property type="entry name" value="DUF3984"/>
    <property type="match status" value="2"/>
</dbReference>
<sequence>MENLPRGRRSRRSSSNLNLSNISPLTTHFSLTALADVEKIISPQSSYIQGISAPSTPSILSRETSRKRTRTQITTLSVPGTPRPDVKLTKAKSASHLLVGRRKTSQFHTHTVRRNESTEWVHRAGIALTSEARESKGQSWLARRESSTSLLSNGDSDSEEEGEGSSRKIPTRGSRSQLEFTRLRIDIPEEDSVHPLAPEFIDETFIGSSFDEDGDSGELDDDDEDLHWSKRPRNGLGAWVDRMVGWSLFSLDEDVDSDEDQEHEPEEKVHDPPRLSIPNFETGKAEPAEQPEAPQLQDGSVWADAGWVLGLAAKVIFQ</sequence>
<feature type="region of interest" description="Disordered" evidence="1">
    <location>
        <begin position="253"/>
        <end position="299"/>
    </location>
</feature>
<evidence type="ECO:0000313" key="2">
    <source>
        <dbReference type="EMBL" id="KAK6543857.1"/>
    </source>
</evidence>
<gene>
    <name evidence="2" type="ORF">TWF694_000584</name>
</gene>
<name>A0AAV9XP13_9PEZI</name>
<protein>
    <submittedName>
        <fullName evidence="2">Uncharacterized protein</fullName>
    </submittedName>
</protein>
<feature type="compositionally biased region" description="Basic residues" evidence="1">
    <location>
        <begin position="1"/>
        <end position="12"/>
    </location>
</feature>
<evidence type="ECO:0000256" key="1">
    <source>
        <dbReference type="SAM" id="MobiDB-lite"/>
    </source>
</evidence>
<feature type="region of interest" description="Disordered" evidence="1">
    <location>
        <begin position="52"/>
        <end position="71"/>
    </location>
</feature>
<proteinExistence type="predicted"/>
<accession>A0AAV9XP13</accession>
<feature type="compositionally biased region" description="Acidic residues" evidence="1">
    <location>
        <begin position="210"/>
        <end position="225"/>
    </location>
</feature>
<feature type="region of interest" description="Disordered" evidence="1">
    <location>
        <begin position="207"/>
        <end position="226"/>
    </location>
</feature>
<reference evidence="2 3" key="1">
    <citation type="submission" date="2019-10" db="EMBL/GenBank/DDBJ databases">
        <authorList>
            <person name="Palmer J.M."/>
        </authorList>
    </citation>
    <scope>NUCLEOTIDE SEQUENCE [LARGE SCALE GENOMIC DNA]</scope>
    <source>
        <strain evidence="2 3">TWF694</strain>
    </source>
</reference>
<feature type="compositionally biased region" description="Acidic residues" evidence="1">
    <location>
        <begin position="253"/>
        <end position="264"/>
    </location>
</feature>
<dbReference type="AlphaFoldDB" id="A0AAV9XP13"/>
<organism evidence="2 3">
    <name type="scientific">Orbilia ellipsospora</name>
    <dbReference type="NCBI Taxonomy" id="2528407"/>
    <lineage>
        <taxon>Eukaryota</taxon>
        <taxon>Fungi</taxon>
        <taxon>Dikarya</taxon>
        <taxon>Ascomycota</taxon>
        <taxon>Pezizomycotina</taxon>
        <taxon>Orbiliomycetes</taxon>
        <taxon>Orbiliales</taxon>
        <taxon>Orbiliaceae</taxon>
        <taxon>Orbilia</taxon>
    </lineage>
</organism>
<dbReference type="EMBL" id="JAVHJO010000001">
    <property type="protein sequence ID" value="KAK6543857.1"/>
    <property type="molecule type" value="Genomic_DNA"/>
</dbReference>